<protein>
    <recommendedName>
        <fullName evidence="5">Agmatinase</fullName>
    </recommendedName>
</protein>
<evidence type="ECO:0000313" key="3">
    <source>
        <dbReference type="EMBL" id="KAK5895463.1"/>
    </source>
</evidence>
<dbReference type="AlphaFoldDB" id="A0AAN8GYC6"/>
<dbReference type="PANTHER" id="PTHR11358:SF26">
    <property type="entry name" value="GUANIDINO ACID HYDROLASE, MITOCHONDRIAL"/>
    <property type="match status" value="1"/>
</dbReference>
<dbReference type="GO" id="GO:0008783">
    <property type="term" value="F:agmatinase activity"/>
    <property type="evidence" value="ECO:0007669"/>
    <property type="project" value="TreeGrafter"/>
</dbReference>
<accession>A0AAN8GYC6</accession>
<dbReference type="PANTHER" id="PTHR11358">
    <property type="entry name" value="ARGINASE/AGMATINASE"/>
    <property type="match status" value="1"/>
</dbReference>
<evidence type="ECO:0000256" key="1">
    <source>
        <dbReference type="ARBA" id="ARBA00022723"/>
    </source>
</evidence>
<keyword evidence="4" id="KW-1185">Reference proteome</keyword>
<evidence type="ECO:0000313" key="4">
    <source>
        <dbReference type="Proteomes" id="UP001335648"/>
    </source>
</evidence>
<dbReference type="Proteomes" id="UP001335648">
    <property type="component" value="Unassembled WGS sequence"/>
</dbReference>
<dbReference type="InterPro" id="IPR006035">
    <property type="entry name" value="Ureohydrolase"/>
</dbReference>
<dbReference type="Gene3D" id="3.40.800.10">
    <property type="entry name" value="Ureohydrolase domain"/>
    <property type="match status" value="1"/>
</dbReference>
<dbReference type="EMBL" id="JAULUE010002054">
    <property type="protein sequence ID" value="KAK5895463.1"/>
    <property type="molecule type" value="Genomic_DNA"/>
</dbReference>
<comment type="caution">
    <text evidence="3">The sequence shown here is derived from an EMBL/GenBank/DDBJ whole genome shotgun (WGS) entry which is preliminary data.</text>
</comment>
<reference evidence="3 4" key="1">
    <citation type="journal article" date="2023" name="Mol. Biol. Evol.">
        <title>Genomics of Secondarily Temperate Adaptation in the Only Non-Antarctic Icefish.</title>
        <authorList>
            <person name="Rivera-Colon A.G."/>
            <person name="Rayamajhi N."/>
            <person name="Minhas B.F."/>
            <person name="Madrigal G."/>
            <person name="Bilyk K.T."/>
            <person name="Yoon V."/>
            <person name="Hune M."/>
            <person name="Gregory S."/>
            <person name="Cheng C.H.C."/>
            <person name="Catchen J.M."/>
        </authorList>
    </citation>
    <scope>NUCLEOTIDE SEQUENCE [LARGE SCALE GENOMIC DNA]</scope>
    <source>
        <strain evidence="3">JC2023a</strain>
    </source>
</reference>
<dbReference type="GO" id="GO:0046872">
    <property type="term" value="F:metal ion binding"/>
    <property type="evidence" value="ECO:0007669"/>
    <property type="project" value="UniProtKB-KW"/>
</dbReference>
<keyword evidence="1" id="KW-0479">Metal-binding</keyword>
<name>A0AAN8GYC6_9TELE</name>
<organism evidence="3 4">
    <name type="scientific">Champsocephalus esox</name>
    <name type="common">pike icefish</name>
    <dbReference type="NCBI Taxonomy" id="159716"/>
    <lineage>
        <taxon>Eukaryota</taxon>
        <taxon>Metazoa</taxon>
        <taxon>Chordata</taxon>
        <taxon>Craniata</taxon>
        <taxon>Vertebrata</taxon>
        <taxon>Euteleostomi</taxon>
        <taxon>Actinopterygii</taxon>
        <taxon>Neopterygii</taxon>
        <taxon>Teleostei</taxon>
        <taxon>Neoteleostei</taxon>
        <taxon>Acanthomorphata</taxon>
        <taxon>Eupercaria</taxon>
        <taxon>Perciformes</taxon>
        <taxon>Notothenioidei</taxon>
        <taxon>Channichthyidae</taxon>
        <taxon>Champsocephalus</taxon>
    </lineage>
</organism>
<evidence type="ECO:0000256" key="2">
    <source>
        <dbReference type="ARBA" id="ARBA00022801"/>
    </source>
</evidence>
<dbReference type="GO" id="GO:0033389">
    <property type="term" value="P:putrescine biosynthetic process from arginine, via agmatine"/>
    <property type="evidence" value="ECO:0007669"/>
    <property type="project" value="TreeGrafter"/>
</dbReference>
<dbReference type="SUPFAM" id="SSF52768">
    <property type="entry name" value="Arginase/deacetylase"/>
    <property type="match status" value="1"/>
</dbReference>
<keyword evidence="2" id="KW-0378">Hydrolase</keyword>
<sequence>MEEVRGQMGGVGVPVVLLLMLGPRLRTGTGPRGSRGLTKPYADVEIIRGCRGLNLVGCDLVEVSPPYDTTGNTALTGANLLFEMLCVLPNVKYL</sequence>
<dbReference type="Pfam" id="PF00491">
    <property type="entry name" value="Arginase"/>
    <property type="match status" value="1"/>
</dbReference>
<proteinExistence type="predicted"/>
<gene>
    <name evidence="3" type="ORF">CesoFtcFv8_012055</name>
</gene>
<dbReference type="InterPro" id="IPR023696">
    <property type="entry name" value="Ureohydrolase_dom_sf"/>
</dbReference>
<evidence type="ECO:0008006" key="5">
    <source>
        <dbReference type="Google" id="ProtNLM"/>
    </source>
</evidence>